<gene>
    <name evidence="2" type="ORF">K6K13_02410</name>
    <name evidence="3" type="ORF">K6K13_02810</name>
    <name evidence="4" type="ORF">K6K13_02865</name>
    <name evidence="5" type="ORF">K6K13_03100</name>
</gene>
<evidence type="ECO:0000256" key="1">
    <source>
        <dbReference type="SAM" id="SignalP"/>
    </source>
</evidence>
<evidence type="ECO:0000313" key="6">
    <source>
        <dbReference type="Proteomes" id="UP000825886"/>
    </source>
</evidence>
<dbReference type="EMBL" id="CP081864">
    <property type="protein sequence ID" value="QZN96414.1"/>
    <property type="molecule type" value="Genomic_DNA"/>
</dbReference>
<feature type="chain" id="PRO_5045034062" evidence="1">
    <location>
        <begin position="23"/>
        <end position="168"/>
    </location>
</feature>
<dbReference type="InterPro" id="IPR007540">
    <property type="entry name" value="Fimbrial_CS1-type"/>
</dbReference>
<keyword evidence="1" id="KW-0732">Signal</keyword>
<evidence type="ECO:0000313" key="2">
    <source>
        <dbReference type="EMBL" id="QZN96345.1"/>
    </source>
</evidence>
<proteinExistence type="predicted"/>
<evidence type="ECO:0000313" key="4">
    <source>
        <dbReference type="EMBL" id="QZN96424.1"/>
    </source>
</evidence>
<dbReference type="Pfam" id="PF04449">
    <property type="entry name" value="Fimbrial_CS1"/>
    <property type="match status" value="1"/>
</dbReference>
<dbReference type="EMBL" id="CP081864">
    <property type="protein sequence ID" value="QZN96424.1"/>
    <property type="molecule type" value="Genomic_DNA"/>
</dbReference>
<keyword evidence="6" id="KW-1185">Reference proteome</keyword>
<reference evidence="5 6" key="1">
    <citation type="submission" date="2021-08" db="EMBL/GenBank/DDBJ databases">
        <title>Culture and genomic analysis of Symbiopectobacterium purcellii sp. nov. gen. nov., isolated from the leafhopper Empoasca decipiens.</title>
        <authorList>
            <person name="Nadal-Jimenez P."/>
            <person name="Siozios S."/>
            <person name="Halliday N."/>
            <person name="Camara M."/>
            <person name="Hurst G.D.D."/>
        </authorList>
    </citation>
    <scope>NUCLEOTIDE SEQUENCE [LARGE SCALE GENOMIC DNA]</scope>
    <source>
        <strain evidence="5 6">SyEd1</strain>
    </source>
</reference>
<dbReference type="Proteomes" id="UP000825886">
    <property type="component" value="Chromosome"/>
</dbReference>
<evidence type="ECO:0000313" key="3">
    <source>
        <dbReference type="EMBL" id="QZN96414.1"/>
    </source>
</evidence>
<dbReference type="EMBL" id="CP081864">
    <property type="protein sequence ID" value="QZN96345.1"/>
    <property type="molecule type" value="Genomic_DNA"/>
</dbReference>
<dbReference type="EMBL" id="CP081864">
    <property type="protein sequence ID" value="QZN96462.1"/>
    <property type="molecule type" value="Genomic_DNA"/>
</dbReference>
<dbReference type="Gene3D" id="2.60.40.2040">
    <property type="entry name" value="CFA/I fimbrial subunit E, pilin domain"/>
    <property type="match status" value="1"/>
</dbReference>
<name>A0ABX9AN79_9ENTR</name>
<accession>A0ABX9AN79</accession>
<organism evidence="5 6">
    <name type="scientific">Symbiopectobacterium purcellii</name>
    <dbReference type="NCBI Taxonomy" id="2871826"/>
    <lineage>
        <taxon>Bacteria</taxon>
        <taxon>Pseudomonadati</taxon>
        <taxon>Pseudomonadota</taxon>
        <taxon>Gammaproteobacteria</taxon>
        <taxon>Enterobacterales</taxon>
        <taxon>Enterobacteriaceae</taxon>
    </lineage>
</organism>
<evidence type="ECO:0000313" key="5">
    <source>
        <dbReference type="EMBL" id="QZN96462.1"/>
    </source>
</evidence>
<protein>
    <submittedName>
        <fullName evidence="5">Fimbrial protein</fullName>
    </submittedName>
</protein>
<feature type="signal peptide" evidence="1">
    <location>
        <begin position="1"/>
        <end position="22"/>
    </location>
</feature>
<sequence length="168" mass="17255">MKKILSYSLLSAAILTFTSAHAVTRDITVTASIDPTVDITLSDGTALPDTIAMSYLPSHGLNSVSRSVKLWSNSATADLTIALATSSPSLSAPTTTTTIPLTVTLNGIELNTASSKLEFAEYFPNGITNGSITIPLVISQTTKGVVSTAGDYSGTVSLVLAQATSQGS</sequence>